<reference evidence="1" key="1">
    <citation type="submission" date="2021-12" db="EMBL/GenBank/DDBJ databases">
        <authorList>
            <person name="Zaccaron A."/>
            <person name="Stergiopoulos I."/>
        </authorList>
    </citation>
    <scope>NUCLEOTIDE SEQUENCE</scope>
    <source>
        <strain evidence="1">Race5_Kim</strain>
    </source>
</reference>
<dbReference type="KEGG" id="ffu:CLAFUR5_05285"/>
<gene>
    <name evidence="1" type="ORF">CLAFUR5_05285</name>
</gene>
<name>A0A9Q8P7Y4_PASFU</name>
<evidence type="ECO:0000313" key="1">
    <source>
        <dbReference type="EMBL" id="UJO16589.1"/>
    </source>
</evidence>
<dbReference type="EMBL" id="CP090166">
    <property type="protein sequence ID" value="UJO16589.1"/>
    <property type="molecule type" value="Genomic_DNA"/>
</dbReference>
<reference evidence="1" key="2">
    <citation type="journal article" date="2022" name="Microb. Genom.">
        <title>A chromosome-scale genome assembly of the tomato pathogen Cladosporium fulvum reveals a compartmentalized genome architecture and the presence of a dispensable chromosome.</title>
        <authorList>
            <person name="Zaccaron A.Z."/>
            <person name="Chen L.H."/>
            <person name="Samaras A."/>
            <person name="Stergiopoulos I."/>
        </authorList>
    </citation>
    <scope>NUCLEOTIDE SEQUENCE</scope>
    <source>
        <strain evidence="1">Race5_Kim</strain>
    </source>
</reference>
<dbReference type="RefSeq" id="XP_047760955.1">
    <property type="nucleotide sequence ID" value="XM_047904433.1"/>
</dbReference>
<dbReference type="SUPFAM" id="SSF57850">
    <property type="entry name" value="RING/U-box"/>
    <property type="match status" value="1"/>
</dbReference>
<protein>
    <submittedName>
        <fullName evidence="1">Uncharacterized protein</fullName>
    </submittedName>
</protein>
<proteinExistence type="predicted"/>
<organism evidence="1 2">
    <name type="scientific">Passalora fulva</name>
    <name type="common">Tomato leaf mold</name>
    <name type="synonym">Cladosporium fulvum</name>
    <dbReference type="NCBI Taxonomy" id="5499"/>
    <lineage>
        <taxon>Eukaryota</taxon>
        <taxon>Fungi</taxon>
        <taxon>Dikarya</taxon>
        <taxon>Ascomycota</taxon>
        <taxon>Pezizomycotina</taxon>
        <taxon>Dothideomycetes</taxon>
        <taxon>Dothideomycetidae</taxon>
        <taxon>Mycosphaerellales</taxon>
        <taxon>Mycosphaerellaceae</taxon>
        <taxon>Fulvia</taxon>
    </lineage>
</organism>
<sequence length="698" mass="79932">MATCVVCLDGEQPMRELIVGDPDTLTCNDCIEECIVPLFQTSLLNEDNADPETNLQPLRAERIQDILGEDFMEKWNLVDRERFVLPRRRRYCMQPFTWLNVNGEECGHFIGDGAFPDQDPQIKMCWTCIRETCRICAGPIGPAAPGGYRNHICTFAPEPPIPEPVPGMKQGVEWRRCPHSKCLKIFNLADGCNAVMCRILGCQTQFCITCGQKATHDSGHWKPGMPCPRFTNRDDPRRAIFDGNNLGNGENEDQPETWEKWPEPFQPALPLCTRSLKYWEALDLGFPVPHFMTLKVHSGWFAECLTDHLRRNLIGVNSVIRAAESTEAFLAMTLQMREGESRVWKVDHPSIEEEQPQPAGLVDSEHAERLRTFLEQLQQLAEGSNGWLADFISRRCLDFVHDVSLAEGQTHETNDARFATLAAKAQEIREYPDSSSGDEYRSITIPWNLFLKSFMDFFVEAAPDLKSWFEWTSTDDFDYLSITNVSVEIAYRQREGYEPYLPQLPRVQGGHDDARKAVYMAVVHQINPLIQRHTDPWLVVILQQVFKLGVASFPRSFEQDRVYNLENLFYLAPTVLSEQEGYHDFIVSMEALKSSLKTWTKLRPKSLSVTGMPDTVSMNDVVHFMVEFGEGKHDGRITKVHFVRTKGADGEIQDKDAEHKWLHKFFARIVPFDAECLDFIFQDLREQVPKDWLAAMVD</sequence>
<dbReference type="Gene3D" id="1.20.120.1750">
    <property type="match status" value="1"/>
</dbReference>
<dbReference type="AlphaFoldDB" id="A0A9Q8P7Y4"/>
<evidence type="ECO:0000313" key="2">
    <source>
        <dbReference type="Proteomes" id="UP000756132"/>
    </source>
</evidence>
<dbReference type="Proteomes" id="UP000756132">
    <property type="component" value="Chromosome 4"/>
</dbReference>
<keyword evidence="2" id="KW-1185">Reference proteome</keyword>
<dbReference type="GeneID" id="71985163"/>
<accession>A0A9Q8P7Y4</accession>